<dbReference type="SUPFAM" id="SSF53335">
    <property type="entry name" value="S-adenosyl-L-methionine-dependent methyltransferases"/>
    <property type="match status" value="1"/>
</dbReference>
<name>F2IAC2_FLUTR</name>
<evidence type="ECO:0000256" key="4">
    <source>
        <dbReference type="ARBA" id="ARBA00022691"/>
    </source>
</evidence>
<evidence type="ECO:0000256" key="3">
    <source>
        <dbReference type="ARBA" id="ARBA00022679"/>
    </source>
</evidence>
<keyword evidence="4" id="KW-0949">S-adenosyl-L-methionine</keyword>
<proteinExistence type="predicted"/>
<dbReference type="PROSITE" id="PS00092">
    <property type="entry name" value="N6_MTASE"/>
    <property type="match status" value="1"/>
</dbReference>
<dbReference type="EMBL" id="CP002542">
    <property type="protein sequence ID" value="AEA42057.1"/>
    <property type="molecule type" value="Genomic_DNA"/>
</dbReference>
<keyword evidence="9" id="KW-1185">Reference proteome</keyword>
<evidence type="ECO:0000259" key="6">
    <source>
        <dbReference type="Pfam" id="PF05175"/>
    </source>
</evidence>
<dbReference type="STRING" id="755732.Fluta_0047"/>
<protein>
    <recommendedName>
        <fullName evidence="1">peptide chain release factor N(5)-glutamine methyltransferase</fullName>
        <ecNumber evidence="1">2.1.1.297</ecNumber>
    </recommendedName>
</protein>
<reference evidence="8 9" key="1">
    <citation type="journal article" date="2011" name="Stand. Genomic Sci.">
        <title>Complete genome sequence of the gliding freshwater bacterium Fluviicola taffensis type strain (RW262).</title>
        <authorList>
            <person name="Woyke T."/>
            <person name="Chertkov O."/>
            <person name="Lapidus A."/>
            <person name="Nolan M."/>
            <person name="Lucas S."/>
            <person name="Del Rio T.G."/>
            <person name="Tice H."/>
            <person name="Cheng J.F."/>
            <person name="Tapia R."/>
            <person name="Han C."/>
            <person name="Goodwin L."/>
            <person name="Pitluck S."/>
            <person name="Liolios K."/>
            <person name="Pagani I."/>
            <person name="Ivanova N."/>
            <person name="Huntemann M."/>
            <person name="Mavromatis K."/>
            <person name="Mikhailova N."/>
            <person name="Pati A."/>
            <person name="Chen A."/>
            <person name="Palaniappan K."/>
            <person name="Land M."/>
            <person name="Hauser L."/>
            <person name="Brambilla E.M."/>
            <person name="Rohde M."/>
            <person name="Mwirichia R."/>
            <person name="Sikorski J."/>
            <person name="Tindall B.J."/>
            <person name="Goker M."/>
            <person name="Bristow J."/>
            <person name="Eisen J.A."/>
            <person name="Markowitz V."/>
            <person name="Hugenholtz P."/>
            <person name="Klenk H.P."/>
            <person name="Kyrpides N.C."/>
        </authorList>
    </citation>
    <scope>NUCLEOTIDE SEQUENCE [LARGE SCALE GENOMIC DNA]</scope>
    <source>
        <strain evidence="9">DSM 16823 / RW262 / RW262</strain>
    </source>
</reference>
<evidence type="ECO:0000256" key="2">
    <source>
        <dbReference type="ARBA" id="ARBA00022603"/>
    </source>
</evidence>
<dbReference type="PANTHER" id="PTHR18895:SF74">
    <property type="entry name" value="MTRF1L RELEASE FACTOR GLUTAMINE METHYLTRANSFERASE"/>
    <property type="match status" value="1"/>
</dbReference>
<dbReference type="Gene3D" id="3.40.50.150">
    <property type="entry name" value="Vaccinia Virus protein VP39"/>
    <property type="match status" value="1"/>
</dbReference>
<dbReference type="GO" id="GO:0003676">
    <property type="term" value="F:nucleic acid binding"/>
    <property type="evidence" value="ECO:0007669"/>
    <property type="project" value="InterPro"/>
</dbReference>
<dbReference type="OrthoDB" id="9800643at2"/>
<dbReference type="HOGENOM" id="CLU_018398_3_2_10"/>
<feature type="domain" description="Release factor glutamine methyltransferase N-terminal" evidence="7">
    <location>
        <begin position="7"/>
        <end position="77"/>
    </location>
</feature>
<dbReference type="RefSeq" id="WP_013684831.1">
    <property type="nucleotide sequence ID" value="NC_015321.1"/>
</dbReference>
<dbReference type="InterPro" id="IPR050320">
    <property type="entry name" value="N5-glutamine_MTase"/>
</dbReference>
<comment type="catalytic activity">
    <reaction evidence="5">
        <text>L-glutaminyl-[peptide chain release factor] + S-adenosyl-L-methionine = N(5)-methyl-L-glutaminyl-[peptide chain release factor] + S-adenosyl-L-homocysteine + H(+)</text>
        <dbReference type="Rhea" id="RHEA:42896"/>
        <dbReference type="Rhea" id="RHEA-COMP:10271"/>
        <dbReference type="Rhea" id="RHEA-COMP:10272"/>
        <dbReference type="ChEBI" id="CHEBI:15378"/>
        <dbReference type="ChEBI" id="CHEBI:30011"/>
        <dbReference type="ChEBI" id="CHEBI:57856"/>
        <dbReference type="ChEBI" id="CHEBI:59789"/>
        <dbReference type="ChEBI" id="CHEBI:61891"/>
        <dbReference type="EC" id="2.1.1.297"/>
    </reaction>
</comment>
<gene>
    <name evidence="8" type="ordered locus">Fluta_0047</name>
</gene>
<dbReference type="InterPro" id="IPR007848">
    <property type="entry name" value="Small_mtfrase_dom"/>
</dbReference>
<dbReference type="Pfam" id="PF17827">
    <property type="entry name" value="PrmC_N"/>
    <property type="match status" value="1"/>
</dbReference>
<evidence type="ECO:0000313" key="8">
    <source>
        <dbReference type="EMBL" id="AEA42057.1"/>
    </source>
</evidence>
<accession>F2IAC2</accession>
<dbReference type="PANTHER" id="PTHR18895">
    <property type="entry name" value="HEMK METHYLTRANSFERASE"/>
    <property type="match status" value="1"/>
</dbReference>
<sequence length="284" mass="32595">MRDFKELTRVWCDNLKEIYSEREARNILMLTLEDVFNFNRSTLLVSSEINISETDLKELSQISSRLKTGEPYQYIVGFTYFDDLKINVAPGVLIPRPETEELTAWIQDTMQLKNPIIEDWCTGSGCIAFALKNRIPNAIVSGFDISEEALEIARKNGNGLNLNVQFEKRDALSILVSGNEKVDLIVSNPPYIPWIEKMEMHQNVTAFEPDLALFVPNEDPLLFYRKLADYASASLNTDGYLFFELHENFATQTKEMVEKLGFHPVEIREDLQGKSRMLKAQWIG</sequence>
<evidence type="ECO:0000256" key="1">
    <source>
        <dbReference type="ARBA" id="ARBA00012771"/>
    </source>
</evidence>
<reference evidence="9" key="2">
    <citation type="submission" date="2011-02" db="EMBL/GenBank/DDBJ databases">
        <title>The complete genome of Fluviicola taffensis DSM 16823.</title>
        <authorList>
            <consortium name="US DOE Joint Genome Institute (JGI-PGF)"/>
            <person name="Lucas S."/>
            <person name="Copeland A."/>
            <person name="Lapidus A."/>
            <person name="Bruce D."/>
            <person name="Goodwin L."/>
            <person name="Pitluck S."/>
            <person name="Kyrpides N."/>
            <person name="Mavromatis K."/>
            <person name="Ivanova N."/>
            <person name="Mikhailova N."/>
            <person name="Pagani I."/>
            <person name="Chertkov O."/>
            <person name="Detter J.C."/>
            <person name="Han C."/>
            <person name="Tapia R."/>
            <person name="Land M."/>
            <person name="Hauser L."/>
            <person name="Markowitz V."/>
            <person name="Cheng J.-F."/>
            <person name="Hugenholtz P."/>
            <person name="Woyke T."/>
            <person name="Wu D."/>
            <person name="Tindall B."/>
            <person name="Pomrenke H.G."/>
            <person name="Brambilla E."/>
            <person name="Klenk H.-P."/>
            <person name="Eisen J.A."/>
        </authorList>
    </citation>
    <scope>NUCLEOTIDE SEQUENCE [LARGE SCALE GENOMIC DNA]</scope>
    <source>
        <strain evidence="9">DSM 16823 / RW262 / RW262</strain>
    </source>
</reference>
<dbReference type="eggNOG" id="COG2890">
    <property type="taxonomic scope" value="Bacteria"/>
</dbReference>
<dbReference type="EC" id="2.1.1.297" evidence="1"/>
<organism evidence="8 9">
    <name type="scientific">Fluviicola taffensis (strain DSM 16823 / NCIMB 13979 / RW262)</name>
    <dbReference type="NCBI Taxonomy" id="755732"/>
    <lineage>
        <taxon>Bacteria</taxon>
        <taxon>Pseudomonadati</taxon>
        <taxon>Bacteroidota</taxon>
        <taxon>Flavobacteriia</taxon>
        <taxon>Flavobacteriales</taxon>
        <taxon>Crocinitomicaceae</taxon>
        <taxon>Fluviicola</taxon>
    </lineage>
</organism>
<dbReference type="GO" id="GO:0008276">
    <property type="term" value="F:protein methyltransferase activity"/>
    <property type="evidence" value="ECO:0007669"/>
    <property type="project" value="InterPro"/>
</dbReference>
<dbReference type="Gene3D" id="1.10.8.10">
    <property type="entry name" value="DNA helicase RuvA subunit, C-terminal domain"/>
    <property type="match status" value="1"/>
</dbReference>
<dbReference type="NCBIfam" id="TIGR00536">
    <property type="entry name" value="hemK_fam"/>
    <property type="match status" value="1"/>
</dbReference>
<dbReference type="InterPro" id="IPR019874">
    <property type="entry name" value="RF_methyltr_PrmC"/>
</dbReference>
<dbReference type="Pfam" id="PF05175">
    <property type="entry name" value="MTS"/>
    <property type="match status" value="1"/>
</dbReference>
<dbReference type="NCBIfam" id="TIGR03534">
    <property type="entry name" value="RF_mod_PrmC"/>
    <property type="match status" value="1"/>
</dbReference>
<dbReference type="Proteomes" id="UP000007463">
    <property type="component" value="Chromosome"/>
</dbReference>
<keyword evidence="3 8" id="KW-0808">Transferase</keyword>
<evidence type="ECO:0000256" key="5">
    <source>
        <dbReference type="ARBA" id="ARBA00048391"/>
    </source>
</evidence>
<feature type="domain" description="Methyltransferase small" evidence="6">
    <location>
        <begin position="117"/>
        <end position="191"/>
    </location>
</feature>
<keyword evidence="2 8" id="KW-0489">Methyltransferase</keyword>
<dbReference type="InterPro" id="IPR029063">
    <property type="entry name" value="SAM-dependent_MTases_sf"/>
</dbReference>
<dbReference type="CDD" id="cd02440">
    <property type="entry name" value="AdoMet_MTases"/>
    <property type="match status" value="1"/>
</dbReference>
<evidence type="ECO:0000259" key="7">
    <source>
        <dbReference type="Pfam" id="PF17827"/>
    </source>
</evidence>
<dbReference type="InterPro" id="IPR004556">
    <property type="entry name" value="HemK-like"/>
</dbReference>
<dbReference type="KEGG" id="fte:Fluta_0047"/>
<dbReference type="AlphaFoldDB" id="F2IAC2"/>
<dbReference type="InterPro" id="IPR002052">
    <property type="entry name" value="DNA_methylase_N6_adenine_CS"/>
</dbReference>
<dbReference type="GO" id="GO:0032259">
    <property type="term" value="P:methylation"/>
    <property type="evidence" value="ECO:0007669"/>
    <property type="project" value="UniProtKB-KW"/>
</dbReference>
<dbReference type="InterPro" id="IPR040758">
    <property type="entry name" value="PrmC_N"/>
</dbReference>
<evidence type="ECO:0000313" key="9">
    <source>
        <dbReference type="Proteomes" id="UP000007463"/>
    </source>
</evidence>